<evidence type="ECO:0000259" key="1">
    <source>
        <dbReference type="PROSITE" id="PS50172"/>
    </source>
</evidence>
<gene>
    <name evidence="2" type="ORF">ERL59_06760</name>
</gene>
<dbReference type="InterPro" id="IPR001357">
    <property type="entry name" value="BRCT_dom"/>
</dbReference>
<dbReference type="CDD" id="cd17748">
    <property type="entry name" value="BRCT_DNA_ligase_like"/>
    <property type="match status" value="1"/>
</dbReference>
<protein>
    <submittedName>
        <fullName evidence="2">NAD-dependent DNA ligase</fullName>
    </submittedName>
</protein>
<comment type="caution">
    <text evidence="2">The sequence shown here is derived from an EMBL/GenBank/DDBJ whole genome shotgun (WGS) entry which is preliminary data.</text>
</comment>
<proteinExistence type="predicted"/>
<name>A0A6N9Q1F0_9BACL</name>
<evidence type="ECO:0000313" key="2">
    <source>
        <dbReference type="EMBL" id="NBI28653.1"/>
    </source>
</evidence>
<dbReference type="GO" id="GO:0016874">
    <property type="term" value="F:ligase activity"/>
    <property type="evidence" value="ECO:0007669"/>
    <property type="project" value="UniProtKB-KW"/>
</dbReference>
<accession>A0A6N9Q1F0</accession>
<reference evidence="2 3" key="1">
    <citation type="submission" date="2019-01" db="EMBL/GenBank/DDBJ databases">
        <title>Chengkuizengella sp. nov., isolated from deep-sea sediment of East Pacific Ocean.</title>
        <authorList>
            <person name="Yang J."/>
            <person name="Lai Q."/>
            <person name="Shao Z."/>
        </authorList>
    </citation>
    <scope>NUCLEOTIDE SEQUENCE [LARGE SCALE GENOMIC DNA]</scope>
    <source>
        <strain evidence="2 3">YPA3-1-1</strain>
    </source>
</reference>
<dbReference type="InterPro" id="IPR036420">
    <property type="entry name" value="BRCT_dom_sf"/>
</dbReference>
<dbReference type="OrthoDB" id="9776650at2"/>
<keyword evidence="2" id="KW-0436">Ligase</keyword>
<evidence type="ECO:0000313" key="3">
    <source>
        <dbReference type="Proteomes" id="UP000448943"/>
    </source>
</evidence>
<dbReference type="Gene3D" id="3.40.50.10190">
    <property type="entry name" value="BRCT domain"/>
    <property type="match status" value="1"/>
</dbReference>
<dbReference type="AlphaFoldDB" id="A0A6N9Q1F0"/>
<dbReference type="PROSITE" id="PS50172">
    <property type="entry name" value="BRCT"/>
    <property type="match status" value="1"/>
</dbReference>
<dbReference type="SUPFAM" id="SSF52113">
    <property type="entry name" value="BRCT domain"/>
    <property type="match status" value="1"/>
</dbReference>
<sequence length="288" mass="33320">MGKAEFEKALHTLKGLLLGIHADRKLNINEIEELQHWCMLQNDHKNMHPFKEIIPLVIQSIEDGILSTDEINDVLWVVNSYSKENNYYDLITHDIQILHGILHGILSDNKINEKELVSLRNWLIDNDHLESTYPYDEVYSMISNVLEDGIIDEKEHKFLKAFFTDFIDTTASLNIHDVDIEEMKKEMRISGICAIDPNIELRDSVFCFTGESSKMKRNEIKNVIEDKGGIFKNNIVNNLNYLIVGDNNNPCWTFSCYGRKIEKAIGLRKKGKQIVIAHEVDFWDALVE</sequence>
<dbReference type="Pfam" id="PF00533">
    <property type="entry name" value="BRCT"/>
    <property type="match status" value="1"/>
</dbReference>
<keyword evidence="3" id="KW-1185">Reference proteome</keyword>
<organism evidence="2 3">
    <name type="scientific">Chengkuizengella marina</name>
    <dbReference type="NCBI Taxonomy" id="2507566"/>
    <lineage>
        <taxon>Bacteria</taxon>
        <taxon>Bacillati</taxon>
        <taxon>Bacillota</taxon>
        <taxon>Bacilli</taxon>
        <taxon>Bacillales</taxon>
        <taxon>Paenibacillaceae</taxon>
        <taxon>Chengkuizengella</taxon>
    </lineage>
</organism>
<dbReference type="Proteomes" id="UP000448943">
    <property type="component" value="Unassembled WGS sequence"/>
</dbReference>
<dbReference type="EMBL" id="SIJB01000016">
    <property type="protein sequence ID" value="NBI28653.1"/>
    <property type="molecule type" value="Genomic_DNA"/>
</dbReference>
<feature type="domain" description="BRCT" evidence="1">
    <location>
        <begin position="196"/>
        <end position="288"/>
    </location>
</feature>